<evidence type="ECO:0000259" key="8">
    <source>
        <dbReference type="Pfam" id="PF00465"/>
    </source>
</evidence>
<evidence type="ECO:0000256" key="6">
    <source>
        <dbReference type="ARBA" id="ARBA00023128"/>
    </source>
</evidence>
<dbReference type="PANTHER" id="PTHR11496:SF83">
    <property type="entry name" value="HYDROXYACID-OXOACID TRANSHYDROGENASE, MITOCHONDRIAL"/>
    <property type="match status" value="1"/>
</dbReference>
<dbReference type="PANTHER" id="PTHR11496">
    <property type="entry name" value="ALCOHOL DEHYDROGENASE"/>
    <property type="match status" value="1"/>
</dbReference>
<dbReference type="GO" id="GO:0046872">
    <property type="term" value="F:metal ion binding"/>
    <property type="evidence" value="ECO:0007669"/>
    <property type="project" value="InterPro"/>
</dbReference>
<dbReference type="InterPro" id="IPR001670">
    <property type="entry name" value="ADH_Fe/GldA"/>
</dbReference>
<evidence type="ECO:0000256" key="1">
    <source>
        <dbReference type="ARBA" id="ARBA00000813"/>
    </source>
</evidence>
<protein>
    <submittedName>
        <fullName evidence="10">Alcohol dehydrogenase, class IV</fullName>
    </submittedName>
</protein>
<dbReference type="InterPro" id="IPR042157">
    <property type="entry name" value="HOT"/>
</dbReference>
<evidence type="ECO:0000313" key="10">
    <source>
        <dbReference type="EMBL" id="CDZ98808.1"/>
    </source>
</evidence>
<comment type="similarity">
    <text evidence="3">Belongs to the iron-containing alcohol dehydrogenase family. Hydroxyacid-oxoacid transhydrogenase subfamily.</text>
</comment>
<evidence type="ECO:0000259" key="9">
    <source>
        <dbReference type="Pfam" id="PF25137"/>
    </source>
</evidence>
<evidence type="ECO:0000256" key="2">
    <source>
        <dbReference type="ARBA" id="ARBA00004173"/>
    </source>
</evidence>
<evidence type="ECO:0000256" key="3">
    <source>
        <dbReference type="ARBA" id="ARBA00010005"/>
    </source>
</evidence>
<evidence type="ECO:0000256" key="5">
    <source>
        <dbReference type="ARBA" id="ARBA00023002"/>
    </source>
</evidence>
<dbReference type="CDD" id="cd08190">
    <property type="entry name" value="HOT"/>
    <property type="match status" value="1"/>
</dbReference>
<sequence>MRLTLPTKIISRPASSTFRGPTSLVAGAHQITSLIHQANSQSPCPCHVCSMSRQALPGAQQSLLSGIRRMGDQVGSRADKEYAFEVAASNIRYGDGVTAEVGMDFANLKAKKVSVFTDQKIVKLDIMKTVLQSLEASGVAYDVYDRCKVEPTDESWKDAISWSRQRDSTHFLAVGGGSVIDTTKAANLFTVYKEAELEDFLNAPVGKGLPVKETLRPLIAIPTTAGTGSETTGSAILDIPSKKFKTGIASRALKPLLGIVDPQNTASCPRDVHLSSGLDVLFHSIESYTAIPYYERSPRPQNPIERPAYQGRNPISDVFSSWALRTAVEMLPRVCKDQGDIFAREQMLLASTFAGIGFGNAGVHLCHAASYPISSQNKTGPKYRQDGYNLEQPLIPHGIAVSLTGPSVFEFTAPSSPERHREIIRVFGGSSAEAESANVDDGSLGKMVGEVLAKFLDSLGGVPRGLKGVGYKKEDLGALVDGMLPQNRVISLSPTEINTKNDEGRRFLEEIIRRAYSW</sequence>
<dbReference type="FunFam" id="3.40.50.1970:FF:000003">
    <property type="entry name" value="Alcohol dehydrogenase, iron-containing"/>
    <property type="match status" value="1"/>
</dbReference>
<dbReference type="GO" id="GO:0047988">
    <property type="term" value="F:hydroxyacid-oxoacid transhydrogenase activity"/>
    <property type="evidence" value="ECO:0007669"/>
    <property type="project" value="UniProtKB-EC"/>
</dbReference>
<comment type="subcellular location">
    <subcellularLocation>
        <location evidence="2">Mitochondrion</location>
    </subcellularLocation>
</comment>
<dbReference type="Pfam" id="PF00465">
    <property type="entry name" value="Fe-ADH"/>
    <property type="match status" value="1"/>
</dbReference>
<keyword evidence="4" id="KW-0809">Transit peptide</keyword>
<accession>A0A0F7SMF9</accession>
<dbReference type="InterPro" id="IPR056798">
    <property type="entry name" value="ADH_Fe_C"/>
</dbReference>
<name>A0A0F7SMF9_PHARH</name>
<feature type="domain" description="Fe-containing alcohol dehydrogenase-like C-terminal" evidence="9">
    <location>
        <begin position="312"/>
        <end position="376"/>
    </location>
</feature>
<dbReference type="AlphaFoldDB" id="A0A0F7SMF9"/>
<reference evidence="10" key="1">
    <citation type="submission" date="2014-08" db="EMBL/GenBank/DDBJ databases">
        <authorList>
            <person name="Sharma Rahul"/>
            <person name="Thines Marco"/>
        </authorList>
    </citation>
    <scope>NUCLEOTIDE SEQUENCE</scope>
</reference>
<dbReference type="Gene3D" id="1.20.1090.10">
    <property type="entry name" value="Dehydroquinate synthase-like - alpha domain"/>
    <property type="match status" value="1"/>
</dbReference>
<dbReference type="InterPro" id="IPR039697">
    <property type="entry name" value="Alcohol_dehydrogenase_Fe"/>
</dbReference>
<keyword evidence="6" id="KW-0496">Mitochondrion</keyword>
<dbReference type="EMBL" id="LN483345">
    <property type="protein sequence ID" value="CDZ98808.1"/>
    <property type="molecule type" value="Genomic_DNA"/>
</dbReference>
<dbReference type="GO" id="GO:0005739">
    <property type="term" value="C:mitochondrion"/>
    <property type="evidence" value="ECO:0007669"/>
    <property type="project" value="UniProtKB-SubCell"/>
</dbReference>
<keyword evidence="5" id="KW-0560">Oxidoreductase</keyword>
<dbReference type="SUPFAM" id="SSF56796">
    <property type="entry name" value="Dehydroquinate synthase-like"/>
    <property type="match status" value="1"/>
</dbReference>
<dbReference type="Gene3D" id="3.40.50.1970">
    <property type="match status" value="1"/>
</dbReference>
<feature type="domain" description="Alcohol dehydrogenase iron-type/glycerol dehydrogenase GldA" evidence="8">
    <location>
        <begin position="89"/>
        <end position="262"/>
    </location>
</feature>
<proteinExistence type="inferred from homology"/>
<evidence type="ECO:0000256" key="7">
    <source>
        <dbReference type="ARBA" id="ARBA00049496"/>
    </source>
</evidence>
<evidence type="ECO:0000256" key="4">
    <source>
        <dbReference type="ARBA" id="ARBA00022946"/>
    </source>
</evidence>
<organism evidence="10">
    <name type="scientific">Phaffia rhodozyma</name>
    <name type="common">Yeast</name>
    <name type="synonym">Xanthophyllomyces dendrorhous</name>
    <dbReference type="NCBI Taxonomy" id="264483"/>
    <lineage>
        <taxon>Eukaryota</taxon>
        <taxon>Fungi</taxon>
        <taxon>Dikarya</taxon>
        <taxon>Basidiomycota</taxon>
        <taxon>Agaricomycotina</taxon>
        <taxon>Tremellomycetes</taxon>
        <taxon>Cystofilobasidiales</taxon>
        <taxon>Mrakiaceae</taxon>
        <taxon>Phaffia</taxon>
    </lineage>
</organism>
<dbReference type="Pfam" id="PF25137">
    <property type="entry name" value="ADH_Fe_C"/>
    <property type="match status" value="1"/>
</dbReference>
<dbReference type="GO" id="GO:0004022">
    <property type="term" value="F:alcohol dehydrogenase (NAD+) activity"/>
    <property type="evidence" value="ECO:0007669"/>
    <property type="project" value="InterPro"/>
</dbReference>
<comment type="catalytic activity">
    <reaction evidence="1">
        <text>(S)-3-hydroxybutanoate + 2-oxoglutarate = (R)-2-hydroxyglutarate + acetoacetate</text>
        <dbReference type="Rhea" id="RHEA:23048"/>
        <dbReference type="ChEBI" id="CHEBI:11047"/>
        <dbReference type="ChEBI" id="CHEBI:13705"/>
        <dbReference type="ChEBI" id="CHEBI:15801"/>
        <dbReference type="ChEBI" id="CHEBI:16810"/>
        <dbReference type="EC" id="1.1.99.24"/>
    </reaction>
</comment>
<comment type="catalytic activity">
    <reaction evidence="7">
        <text>4-hydroxybutanoate + 2-oxoglutarate = (R)-2-hydroxyglutarate + succinate semialdehyde</text>
        <dbReference type="Rhea" id="RHEA:24734"/>
        <dbReference type="ChEBI" id="CHEBI:15801"/>
        <dbReference type="ChEBI" id="CHEBI:16724"/>
        <dbReference type="ChEBI" id="CHEBI:16810"/>
        <dbReference type="ChEBI" id="CHEBI:57706"/>
        <dbReference type="EC" id="1.1.99.24"/>
    </reaction>
</comment>